<protein>
    <submittedName>
        <fullName evidence="4">C2H2-type domain-containing protein</fullName>
    </submittedName>
</protein>
<dbReference type="WBParaSite" id="Minc3s00367g11101">
    <property type="protein sequence ID" value="Minc3s00367g11101"/>
    <property type="gene ID" value="Minc3s00367g11101"/>
</dbReference>
<accession>A0A914LE84</accession>
<evidence type="ECO:0000256" key="1">
    <source>
        <dbReference type="SAM" id="MobiDB-lite"/>
    </source>
</evidence>
<feature type="region of interest" description="Disordered" evidence="1">
    <location>
        <begin position="261"/>
        <end position="284"/>
    </location>
</feature>
<name>A0A914LE84_MELIC</name>
<feature type="region of interest" description="Disordered" evidence="1">
    <location>
        <begin position="170"/>
        <end position="239"/>
    </location>
</feature>
<reference evidence="4" key="1">
    <citation type="submission" date="2022-11" db="UniProtKB">
        <authorList>
            <consortium name="WormBaseParasite"/>
        </authorList>
    </citation>
    <scope>IDENTIFICATION</scope>
</reference>
<evidence type="ECO:0000313" key="3">
    <source>
        <dbReference type="Proteomes" id="UP000887563"/>
    </source>
</evidence>
<dbReference type="Proteomes" id="UP000887563">
    <property type="component" value="Unplaced"/>
</dbReference>
<evidence type="ECO:0000313" key="4">
    <source>
        <dbReference type="WBParaSite" id="Minc3s00367g11101"/>
    </source>
</evidence>
<feature type="compositionally biased region" description="Polar residues" evidence="1">
    <location>
        <begin position="182"/>
        <end position="198"/>
    </location>
</feature>
<feature type="compositionally biased region" description="Polar residues" evidence="1">
    <location>
        <begin position="266"/>
        <end position="275"/>
    </location>
</feature>
<feature type="domain" description="C2H2-type" evidence="2">
    <location>
        <begin position="65"/>
        <end position="85"/>
    </location>
</feature>
<sequence length="284" mass="32319">MNDGCSPIVNNSTNLATNKRSFMGELNGPYEDNGFNKSESIEENRLSTEVLEEYLHKNRHRVFNCRKCKLYFPSREYFGRHMAYHNELDTYKFHYALNVSTRNRIYRHTSYNMQIILPIIVEIVMGYLALRRHKDNWPQCHSPPIGMHLPFFVNPIDQFSFVGSDLNEFADQSDNEEDSDEYQQQQKSSRYETLTSAKNEGVLTRKTTQDSGYHGSDTHSPAGSHSPVDSSGSFPSSSHSFDFNQKISVKNDLSDFGGFASVGEGYSSTNYNESPAKNGGTKIL</sequence>
<dbReference type="InterPro" id="IPR013087">
    <property type="entry name" value="Znf_C2H2_type"/>
</dbReference>
<feature type="compositionally biased region" description="Low complexity" evidence="1">
    <location>
        <begin position="223"/>
        <end position="239"/>
    </location>
</feature>
<evidence type="ECO:0000259" key="2">
    <source>
        <dbReference type="PROSITE" id="PS00028"/>
    </source>
</evidence>
<keyword evidence="3" id="KW-1185">Reference proteome</keyword>
<organism evidence="3 4">
    <name type="scientific">Meloidogyne incognita</name>
    <name type="common">Southern root-knot nematode worm</name>
    <name type="synonym">Oxyuris incognita</name>
    <dbReference type="NCBI Taxonomy" id="6306"/>
    <lineage>
        <taxon>Eukaryota</taxon>
        <taxon>Metazoa</taxon>
        <taxon>Ecdysozoa</taxon>
        <taxon>Nematoda</taxon>
        <taxon>Chromadorea</taxon>
        <taxon>Rhabditida</taxon>
        <taxon>Tylenchina</taxon>
        <taxon>Tylenchomorpha</taxon>
        <taxon>Tylenchoidea</taxon>
        <taxon>Meloidogynidae</taxon>
        <taxon>Meloidogyninae</taxon>
        <taxon>Meloidogyne</taxon>
        <taxon>Meloidogyne incognita group</taxon>
    </lineage>
</organism>
<dbReference type="PROSITE" id="PS00028">
    <property type="entry name" value="ZINC_FINGER_C2H2_1"/>
    <property type="match status" value="1"/>
</dbReference>
<dbReference type="AlphaFoldDB" id="A0A914LE84"/>
<feature type="compositionally biased region" description="Acidic residues" evidence="1">
    <location>
        <begin position="171"/>
        <end position="181"/>
    </location>
</feature>
<proteinExistence type="predicted"/>